<reference evidence="1" key="1">
    <citation type="submission" date="2019-08" db="EMBL/GenBank/DDBJ databases">
        <authorList>
            <person name="Kucharzyk K."/>
            <person name="Murdoch R.W."/>
            <person name="Higgins S."/>
            <person name="Loffler F."/>
        </authorList>
    </citation>
    <scope>NUCLEOTIDE SEQUENCE</scope>
</reference>
<comment type="caution">
    <text evidence="1">The sequence shown here is derived from an EMBL/GenBank/DDBJ whole genome shotgun (WGS) entry which is preliminary data.</text>
</comment>
<dbReference type="EMBL" id="VSSQ01059041">
    <property type="protein sequence ID" value="MPN12653.1"/>
    <property type="molecule type" value="Genomic_DNA"/>
</dbReference>
<protein>
    <submittedName>
        <fullName evidence="1">Uncharacterized protein</fullName>
    </submittedName>
</protein>
<dbReference type="AlphaFoldDB" id="A0A645FKB8"/>
<organism evidence="1">
    <name type="scientific">bioreactor metagenome</name>
    <dbReference type="NCBI Taxonomy" id="1076179"/>
    <lineage>
        <taxon>unclassified sequences</taxon>
        <taxon>metagenomes</taxon>
        <taxon>ecological metagenomes</taxon>
    </lineage>
</organism>
<name>A0A645FKB8_9ZZZZ</name>
<gene>
    <name evidence="1" type="ORF">SDC9_159972</name>
</gene>
<sequence>MRTSGWTLSSADSRLRIDYLYVCKGYKGTIKELTELFKVSVVLIDGSFAGSRPKTLADECTALGIHFISLAEKGSVTFLI</sequence>
<accession>A0A645FKB8</accession>
<evidence type="ECO:0000313" key="1">
    <source>
        <dbReference type="EMBL" id="MPN12653.1"/>
    </source>
</evidence>
<proteinExistence type="predicted"/>